<keyword evidence="5 11" id="KW-0132">Cell division</keyword>
<keyword evidence="15" id="KW-1185">Reference proteome</keyword>
<dbReference type="NCBIfam" id="NF040815">
    <property type="entry name" value="recomb_XerA_Arch"/>
    <property type="match status" value="1"/>
</dbReference>
<feature type="domain" description="Tyr recombinase" evidence="12">
    <location>
        <begin position="106"/>
        <end position="289"/>
    </location>
</feature>
<proteinExistence type="inferred from homology"/>
<comment type="similarity">
    <text evidence="2 11">Belongs to the 'phage' integrase family. XerD subfamily.</text>
</comment>
<comment type="function">
    <text evidence="11">Site-specific tyrosine recombinase, which acts by catalyzing the cutting and rejoining of the recombining DNA molecules. The XerC-XerD complex is essential to convert dimers of the bacterial chromosome into monomers to permit their segregation at cell division. It also contributes to the segregational stability of plasmids.</text>
</comment>
<dbReference type="InterPro" id="IPR011010">
    <property type="entry name" value="DNA_brk_join_enz"/>
</dbReference>
<keyword evidence="4 11" id="KW-0963">Cytoplasm</keyword>
<dbReference type="PANTHER" id="PTHR30349:SF90">
    <property type="entry name" value="TYROSINE RECOMBINASE XERD"/>
    <property type="match status" value="1"/>
</dbReference>
<evidence type="ECO:0000313" key="14">
    <source>
        <dbReference type="EMBL" id="MBO1926262.1"/>
    </source>
</evidence>
<evidence type="ECO:0000256" key="10">
    <source>
        <dbReference type="ARBA" id="ARBA00023306"/>
    </source>
</evidence>
<dbReference type="HAMAP" id="MF_01807">
    <property type="entry name" value="Recomb_XerD"/>
    <property type="match status" value="1"/>
</dbReference>
<dbReference type="SUPFAM" id="SSF47823">
    <property type="entry name" value="lambda integrase-like, N-terminal domain"/>
    <property type="match status" value="1"/>
</dbReference>
<evidence type="ECO:0000256" key="3">
    <source>
        <dbReference type="ARBA" id="ARBA00015810"/>
    </source>
</evidence>
<organism evidence="14 15">
    <name type="scientific">Thiomicrorhabdus marina</name>
    <dbReference type="NCBI Taxonomy" id="2818442"/>
    <lineage>
        <taxon>Bacteria</taxon>
        <taxon>Pseudomonadati</taxon>
        <taxon>Pseudomonadota</taxon>
        <taxon>Gammaproteobacteria</taxon>
        <taxon>Thiotrichales</taxon>
        <taxon>Piscirickettsiaceae</taxon>
        <taxon>Thiomicrorhabdus</taxon>
    </lineage>
</organism>
<evidence type="ECO:0000256" key="8">
    <source>
        <dbReference type="ARBA" id="ARBA00023125"/>
    </source>
</evidence>
<protein>
    <recommendedName>
        <fullName evidence="3 11">Tyrosine recombinase XerD</fullName>
    </recommendedName>
</protein>
<dbReference type="RefSeq" id="WP_208146866.1">
    <property type="nucleotide sequence ID" value="NZ_JAGETV010000002.1"/>
</dbReference>
<feature type="active site" description="O-(3'-phospho-DNA)-tyrosine intermediate" evidence="11">
    <location>
        <position position="276"/>
    </location>
</feature>
<dbReference type="PROSITE" id="PS51898">
    <property type="entry name" value="TYR_RECOMBINASE"/>
    <property type="match status" value="1"/>
</dbReference>
<dbReference type="InterPro" id="IPR023009">
    <property type="entry name" value="Tyrosine_recombinase_XerC/XerD"/>
</dbReference>
<dbReference type="InterPro" id="IPR002104">
    <property type="entry name" value="Integrase_catalytic"/>
</dbReference>
<keyword evidence="10 11" id="KW-0131">Cell cycle</keyword>
<dbReference type="InterPro" id="IPR050090">
    <property type="entry name" value="Tyrosine_recombinase_XerCD"/>
</dbReference>
<dbReference type="InterPro" id="IPR013762">
    <property type="entry name" value="Integrase-like_cat_sf"/>
</dbReference>
<feature type="active site" evidence="11">
    <location>
        <position position="146"/>
    </location>
</feature>
<dbReference type="EMBL" id="JAGETV010000002">
    <property type="protein sequence ID" value="MBO1926262.1"/>
    <property type="molecule type" value="Genomic_DNA"/>
</dbReference>
<gene>
    <name evidence="11 14" type="primary">xerD</name>
    <name evidence="14" type="ORF">J3998_01625</name>
</gene>
<dbReference type="PROSITE" id="PS51900">
    <property type="entry name" value="CB"/>
    <property type="match status" value="1"/>
</dbReference>
<evidence type="ECO:0000256" key="4">
    <source>
        <dbReference type="ARBA" id="ARBA00022490"/>
    </source>
</evidence>
<dbReference type="NCBIfam" id="NF001399">
    <property type="entry name" value="PRK00283.1"/>
    <property type="match status" value="1"/>
</dbReference>
<name>A0ABS3Q1Q8_9GAMM</name>
<dbReference type="InterPro" id="IPR004107">
    <property type="entry name" value="Integrase_SAM-like_N"/>
</dbReference>
<feature type="active site" evidence="11">
    <location>
        <position position="170"/>
    </location>
</feature>
<comment type="caution">
    <text evidence="14">The sequence shown here is derived from an EMBL/GenBank/DDBJ whole genome shotgun (WGS) entry which is preliminary data.</text>
</comment>
<evidence type="ECO:0000256" key="6">
    <source>
        <dbReference type="ARBA" id="ARBA00022829"/>
    </source>
</evidence>
<evidence type="ECO:0000256" key="7">
    <source>
        <dbReference type="ARBA" id="ARBA00022908"/>
    </source>
</evidence>
<dbReference type="Proteomes" id="UP000664835">
    <property type="component" value="Unassembled WGS sequence"/>
</dbReference>
<feature type="active site" evidence="11">
    <location>
        <position position="267"/>
    </location>
</feature>
<dbReference type="InterPro" id="IPR044068">
    <property type="entry name" value="CB"/>
</dbReference>
<dbReference type="InterPro" id="IPR011932">
    <property type="entry name" value="Recomb_XerD"/>
</dbReference>
<feature type="active site" evidence="11">
    <location>
        <position position="241"/>
    </location>
</feature>
<dbReference type="HAMAP" id="MF_01808">
    <property type="entry name" value="Recomb_XerC_XerD"/>
    <property type="match status" value="1"/>
</dbReference>
<dbReference type="Pfam" id="PF00589">
    <property type="entry name" value="Phage_integrase"/>
    <property type="match status" value="1"/>
</dbReference>
<evidence type="ECO:0000256" key="5">
    <source>
        <dbReference type="ARBA" id="ARBA00022618"/>
    </source>
</evidence>
<keyword evidence="8 11" id="KW-0238">DNA-binding</keyword>
<keyword evidence="9 11" id="KW-0233">DNA recombination</keyword>
<dbReference type="PANTHER" id="PTHR30349">
    <property type="entry name" value="PHAGE INTEGRASE-RELATED"/>
    <property type="match status" value="1"/>
</dbReference>
<dbReference type="Gene3D" id="1.10.150.130">
    <property type="match status" value="1"/>
</dbReference>
<feature type="domain" description="Core-binding (CB)" evidence="13">
    <location>
        <begin position="1"/>
        <end position="85"/>
    </location>
</feature>
<feature type="active site" evidence="11">
    <location>
        <position position="244"/>
    </location>
</feature>
<dbReference type="NCBIfam" id="TIGR02225">
    <property type="entry name" value="recomb_XerD"/>
    <property type="match status" value="1"/>
</dbReference>
<dbReference type="SUPFAM" id="SSF56349">
    <property type="entry name" value="DNA breaking-rejoining enzymes"/>
    <property type="match status" value="1"/>
</dbReference>
<comment type="subunit">
    <text evidence="11">Forms a cyclic heterotetrameric complex composed of two molecules of XerC and two molecules of XerD.</text>
</comment>
<sequence>MSTPVPLAEFLHFLQFNQGLSTNTLAAYRTDLNKFIAWLEQQKLAWQNLQNEQLEDFILDLSSERKAASNARLLSSVKRLYLWAQQQKLLDSNPVQQVVAPKAERKIPKVLSESQIDDLLDAPDLGTALGLRDRAILELMYASGLRVSEVVELPFEQLNLNAGMVQVTGKGAKERIVPIGEEAAYWLQRYLQGARAELLGKKVASTLFVSRLGRQMTRQTLWHRVRNLAESVGIFSDLSPHGLRHAFATHLLNHGADLRSVQLLLGHSDLSTTQIYTHVAKARLQSLHQQHHPRG</sequence>
<dbReference type="Gene3D" id="1.10.443.10">
    <property type="entry name" value="Intergrase catalytic core"/>
    <property type="match status" value="1"/>
</dbReference>
<evidence type="ECO:0000259" key="13">
    <source>
        <dbReference type="PROSITE" id="PS51900"/>
    </source>
</evidence>
<dbReference type="InterPro" id="IPR010998">
    <property type="entry name" value="Integrase_recombinase_N"/>
</dbReference>
<dbReference type="Pfam" id="PF02899">
    <property type="entry name" value="Phage_int_SAM_1"/>
    <property type="match status" value="1"/>
</dbReference>
<evidence type="ECO:0000256" key="2">
    <source>
        <dbReference type="ARBA" id="ARBA00010450"/>
    </source>
</evidence>
<evidence type="ECO:0000259" key="12">
    <source>
        <dbReference type="PROSITE" id="PS51898"/>
    </source>
</evidence>
<keyword evidence="6 11" id="KW-0159">Chromosome partition</keyword>
<reference evidence="14 15" key="1">
    <citation type="submission" date="2021-03" db="EMBL/GenBank/DDBJ databases">
        <title>Thiomicrorhabdus sp.nov.,novel sulfur-oxidizing bacteria isolated from coastal sediment.</title>
        <authorList>
            <person name="Liu X."/>
        </authorList>
    </citation>
    <scope>NUCLEOTIDE SEQUENCE [LARGE SCALE GENOMIC DNA]</scope>
    <source>
        <strain evidence="14 15">6S2-11</strain>
    </source>
</reference>
<comment type="subcellular location">
    <subcellularLocation>
        <location evidence="1 11">Cytoplasm</location>
    </subcellularLocation>
</comment>
<accession>A0ABS3Q1Q8</accession>
<evidence type="ECO:0000256" key="9">
    <source>
        <dbReference type="ARBA" id="ARBA00023172"/>
    </source>
</evidence>
<dbReference type="CDD" id="cd00798">
    <property type="entry name" value="INT_XerDC_C"/>
    <property type="match status" value="1"/>
</dbReference>
<keyword evidence="7 11" id="KW-0229">DNA integration</keyword>
<evidence type="ECO:0000256" key="11">
    <source>
        <dbReference type="HAMAP-Rule" id="MF_01807"/>
    </source>
</evidence>
<evidence type="ECO:0000256" key="1">
    <source>
        <dbReference type="ARBA" id="ARBA00004496"/>
    </source>
</evidence>
<evidence type="ECO:0000313" key="15">
    <source>
        <dbReference type="Proteomes" id="UP000664835"/>
    </source>
</evidence>